<dbReference type="PANTHER" id="PTHR15140">
    <property type="entry name" value="TUBULIN-SPECIFIC CHAPERONE E"/>
    <property type="match status" value="1"/>
</dbReference>
<sequence length="330" mass="37116">MEELTMVKLETSADGQEPLDVSSKVTASGENIVLGCIDQFVGIRDQLTSPESNLYILPIVGVGGLGKTTLAELVFNDQVIVNHFDVSIWLTISEEYNARKILLGEGFIRPIRGKTLEDVAYQCLEELVTRNLILIHKWTGNGKLKEGMDVQVLHSLRSTSVAGGLVCTRLDPMVLPSKIWEMPQLRHIMVKLAILPDPSDTQDATILENLQTLSFIHNLRCTLKILEKIPYLKKLKLCYSGNLKDWSYYCVYNLVNLCQLESLFLITKDLLMEKIAFPNSLKKLTLSGCKLPWEVMKVIGSTLHNLEVLKLYNNAFKGPNGIRMKGHFLN</sequence>
<comment type="caution">
    <text evidence="2">The sequence shown here is derived from an EMBL/GenBank/DDBJ whole genome shotgun (WGS) entry which is preliminary data.</text>
</comment>
<reference evidence="2" key="1">
    <citation type="submission" date="2020-06" db="EMBL/GenBank/DDBJ databases">
        <authorList>
            <person name="Li T."/>
            <person name="Hu X."/>
            <person name="Zhang T."/>
            <person name="Song X."/>
            <person name="Zhang H."/>
            <person name="Dai N."/>
            <person name="Sheng W."/>
            <person name="Hou X."/>
            <person name="Wei L."/>
        </authorList>
    </citation>
    <scope>NUCLEOTIDE SEQUENCE</scope>
    <source>
        <strain evidence="2">KEN1</strain>
        <tissue evidence="2">Leaf</tissue>
    </source>
</reference>
<dbReference type="AlphaFoldDB" id="A0AAW2UKG0"/>
<evidence type="ECO:0000313" key="2">
    <source>
        <dbReference type="EMBL" id="KAL0417172.1"/>
    </source>
</evidence>
<dbReference type="Pfam" id="PF00931">
    <property type="entry name" value="NB-ARC"/>
    <property type="match status" value="1"/>
</dbReference>
<dbReference type="InterPro" id="IPR027417">
    <property type="entry name" value="P-loop_NTPase"/>
</dbReference>
<reference evidence="2" key="2">
    <citation type="journal article" date="2024" name="Plant">
        <title>Genomic evolution and insights into agronomic trait innovations of Sesamum species.</title>
        <authorList>
            <person name="Miao H."/>
            <person name="Wang L."/>
            <person name="Qu L."/>
            <person name="Liu H."/>
            <person name="Sun Y."/>
            <person name="Le M."/>
            <person name="Wang Q."/>
            <person name="Wei S."/>
            <person name="Zheng Y."/>
            <person name="Lin W."/>
            <person name="Duan Y."/>
            <person name="Cao H."/>
            <person name="Xiong S."/>
            <person name="Wang X."/>
            <person name="Wei L."/>
            <person name="Li C."/>
            <person name="Ma Q."/>
            <person name="Ju M."/>
            <person name="Zhao R."/>
            <person name="Li G."/>
            <person name="Mu C."/>
            <person name="Tian Q."/>
            <person name="Mei H."/>
            <person name="Zhang T."/>
            <person name="Gao T."/>
            <person name="Zhang H."/>
        </authorList>
    </citation>
    <scope>NUCLEOTIDE SEQUENCE</scope>
    <source>
        <strain evidence="2">KEN1</strain>
    </source>
</reference>
<dbReference type="GO" id="GO:0043531">
    <property type="term" value="F:ADP binding"/>
    <property type="evidence" value="ECO:0007669"/>
    <property type="project" value="InterPro"/>
</dbReference>
<evidence type="ECO:0000259" key="1">
    <source>
        <dbReference type="Pfam" id="PF00931"/>
    </source>
</evidence>
<dbReference type="SUPFAM" id="SSF52540">
    <property type="entry name" value="P-loop containing nucleoside triphosphate hydrolases"/>
    <property type="match status" value="1"/>
</dbReference>
<accession>A0AAW2UKG0</accession>
<proteinExistence type="predicted"/>
<name>A0AAW2UKG0_9LAMI</name>
<feature type="domain" description="NB-ARC" evidence="1">
    <location>
        <begin position="44"/>
        <end position="102"/>
    </location>
</feature>
<dbReference type="InterPro" id="IPR002182">
    <property type="entry name" value="NB-ARC"/>
</dbReference>
<dbReference type="Gene3D" id="3.80.10.10">
    <property type="entry name" value="Ribonuclease Inhibitor"/>
    <property type="match status" value="1"/>
</dbReference>
<gene>
    <name evidence="2" type="ORF">Slati_3549100</name>
</gene>
<dbReference type="SUPFAM" id="SSF52047">
    <property type="entry name" value="RNI-like"/>
    <property type="match status" value="1"/>
</dbReference>
<organism evidence="2">
    <name type="scientific">Sesamum latifolium</name>
    <dbReference type="NCBI Taxonomy" id="2727402"/>
    <lineage>
        <taxon>Eukaryota</taxon>
        <taxon>Viridiplantae</taxon>
        <taxon>Streptophyta</taxon>
        <taxon>Embryophyta</taxon>
        <taxon>Tracheophyta</taxon>
        <taxon>Spermatophyta</taxon>
        <taxon>Magnoliopsida</taxon>
        <taxon>eudicotyledons</taxon>
        <taxon>Gunneridae</taxon>
        <taxon>Pentapetalae</taxon>
        <taxon>asterids</taxon>
        <taxon>lamiids</taxon>
        <taxon>Lamiales</taxon>
        <taxon>Pedaliaceae</taxon>
        <taxon>Sesamum</taxon>
    </lineage>
</organism>
<dbReference type="InterPro" id="IPR032675">
    <property type="entry name" value="LRR_dom_sf"/>
</dbReference>
<dbReference type="EMBL" id="JACGWN010000012">
    <property type="protein sequence ID" value="KAL0417172.1"/>
    <property type="molecule type" value="Genomic_DNA"/>
</dbReference>
<dbReference type="PANTHER" id="PTHR15140:SF33">
    <property type="entry name" value="LATE BLIGHT RESISTANCE PROTEIN HOMOLOG R1A-3 ISOFORM X1"/>
    <property type="match status" value="1"/>
</dbReference>
<protein>
    <submittedName>
        <fullName evidence="2">Disease resistance protein RGA3</fullName>
    </submittedName>
</protein>
<dbReference type="Gene3D" id="3.40.50.300">
    <property type="entry name" value="P-loop containing nucleotide triphosphate hydrolases"/>
    <property type="match status" value="1"/>
</dbReference>